<evidence type="ECO:0000313" key="10">
    <source>
        <dbReference type="Proteomes" id="UP000554726"/>
    </source>
</evidence>
<keyword evidence="6 7" id="KW-0413">Isomerase</keyword>
<dbReference type="PANTHER" id="PTHR21139">
    <property type="entry name" value="TRIOSEPHOSPHATE ISOMERASE"/>
    <property type="match status" value="1"/>
</dbReference>
<dbReference type="Pfam" id="PF00121">
    <property type="entry name" value="TIM"/>
    <property type="match status" value="1"/>
</dbReference>
<dbReference type="PROSITE" id="PS00171">
    <property type="entry name" value="TIM_1"/>
    <property type="match status" value="1"/>
</dbReference>
<name>A0ABR6JHJ5_9XANT</name>
<evidence type="ECO:0000256" key="3">
    <source>
        <dbReference type="ARBA" id="ARBA00022432"/>
    </source>
</evidence>
<dbReference type="Gene3D" id="3.20.20.70">
    <property type="entry name" value="Aldolase class I"/>
    <property type="match status" value="1"/>
</dbReference>
<dbReference type="InterPro" id="IPR035990">
    <property type="entry name" value="TIM_sf"/>
</dbReference>
<comment type="subunit">
    <text evidence="7 8">Homodimer.</text>
</comment>
<dbReference type="InterPro" id="IPR022896">
    <property type="entry name" value="TrioseP_Isoase_bac/euk"/>
</dbReference>
<dbReference type="SUPFAM" id="SSF51351">
    <property type="entry name" value="Triosephosphate isomerase (TIM)"/>
    <property type="match status" value="1"/>
</dbReference>
<comment type="catalytic activity">
    <reaction evidence="7 8">
        <text>D-glyceraldehyde 3-phosphate = dihydroxyacetone phosphate</text>
        <dbReference type="Rhea" id="RHEA:18585"/>
        <dbReference type="ChEBI" id="CHEBI:57642"/>
        <dbReference type="ChEBI" id="CHEBI:59776"/>
        <dbReference type="EC" id="5.3.1.1"/>
    </reaction>
</comment>
<gene>
    <name evidence="7" type="primary">tpiA</name>
    <name evidence="9" type="ORF">FHR60_000905</name>
</gene>
<dbReference type="InterPro" id="IPR013785">
    <property type="entry name" value="Aldolase_TIM"/>
</dbReference>
<feature type="active site" description="Proton acceptor" evidence="7">
    <location>
        <position position="181"/>
    </location>
</feature>
<evidence type="ECO:0000256" key="7">
    <source>
        <dbReference type="HAMAP-Rule" id="MF_00147"/>
    </source>
</evidence>
<comment type="pathway">
    <text evidence="7 8">Carbohydrate degradation; glycolysis; D-glyceraldehyde 3-phosphate from glycerone phosphate: step 1/1.</text>
</comment>
<dbReference type="InterPro" id="IPR000652">
    <property type="entry name" value="Triosephosphate_isomerase"/>
</dbReference>
<keyword evidence="5 7" id="KW-0324">Glycolysis</keyword>
<keyword evidence="10" id="KW-1185">Reference proteome</keyword>
<comment type="function">
    <text evidence="7">Involved in the gluconeogenesis. Catalyzes stereospecifically the conversion of dihydroxyacetone phosphate (DHAP) to D-glyceraldehyde-3-phosphate (G3P).</text>
</comment>
<feature type="binding site" evidence="7">
    <location>
        <position position="226"/>
    </location>
    <ligand>
        <name>substrate</name>
    </ligand>
</feature>
<dbReference type="EC" id="5.3.1.1" evidence="7 8"/>
<evidence type="ECO:0000256" key="8">
    <source>
        <dbReference type="RuleBase" id="RU363013"/>
    </source>
</evidence>
<evidence type="ECO:0000256" key="2">
    <source>
        <dbReference type="ARBA" id="ARBA00007422"/>
    </source>
</evidence>
<comment type="subcellular location">
    <subcellularLocation>
        <location evidence="7 8">Cytoplasm</location>
    </subcellularLocation>
</comment>
<organism evidence="9 10">
    <name type="scientific">Xanthomonas cannabis</name>
    <dbReference type="NCBI Taxonomy" id="1885674"/>
    <lineage>
        <taxon>Bacteria</taxon>
        <taxon>Pseudomonadati</taxon>
        <taxon>Pseudomonadota</taxon>
        <taxon>Gammaproteobacteria</taxon>
        <taxon>Lysobacterales</taxon>
        <taxon>Lysobacteraceae</taxon>
        <taxon>Xanthomonas</taxon>
    </lineage>
</organism>
<comment type="similarity">
    <text evidence="2 7 8">Belongs to the triosephosphate isomerase family.</text>
</comment>
<dbReference type="PROSITE" id="PS51440">
    <property type="entry name" value="TIM_2"/>
    <property type="match status" value="1"/>
</dbReference>
<comment type="pathway">
    <text evidence="1">Carbohydrate metabolism; erythritol degradation.</text>
</comment>
<comment type="caution">
    <text evidence="9">The sequence shown here is derived from an EMBL/GenBank/DDBJ whole genome shotgun (WGS) entry which is preliminary data.</text>
</comment>
<proteinExistence type="inferred from homology"/>
<feature type="binding site" evidence="7">
    <location>
        <begin position="247"/>
        <end position="248"/>
    </location>
    <ligand>
        <name>substrate</name>
    </ligand>
</feature>
<evidence type="ECO:0000256" key="5">
    <source>
        <dbReference type="ARBA" id="ARBA00023152"/>
    </source>
</evidence>
<evidence type="ECO:0000256" key="1">
    <source>
        <dbReference type="ARBA" id="ARBA00004939"/>
    </source>
</evidence>
<keyword evidence="4 7" id="KW-0963">Cytoplasm</keyword>
<evidence type="ECO:0000256" key="4">
    <source>
        <dbReference type="ARBA" id="ARBA00022490"/>
    </source>
</evidence>
<dbReference type="NCBIfam" id="TIGR00419">
    <property type="entry name" value="tim"/>
    <property type="match status" value="1"/>
</dbReference>
<dbReference type="EMBL" id="JACHNS010000001">
    <property type="protein sequence ID" value="MBB4592282.1"/>
    <property type="molecule type" value="Genomic_DNA"/>
</dbReference>
<reference evidence="9 10" key="1">
    <citation type="submission" date="2020-08" db="EMBL/GenBank/DDBJ databases">
        <title>Studying the diversity of plant-associated saprophytic bacteria and their role in host health and plant-pathogen interactions.</title>
        <authorList>
            <person name="Potnis N."/>
        </authorList>
    </citation>
    <scope>NUCLEOTIDE SEQUENCE [LARGE SCALE GENOMIC DNA]</scope>
    <source>
        <strain evidence="9 10">F16</strain>
    </source>
</reference>
<protein>
    <recommendedName>
        <fullName evidence="7 8">Triosephosphate isomerase</fullName>
        <shortName evidence="7">TIM</shortName>
        <shortName evidence="7">TPI</shortName>
        <ecNumber evidence="7 8">5.3.1.1</ecNumber>
    </recommendedName>
    <alternativeName>
        <fullName evidence="7">Triose-phosphate isomerase</fullName>
    </alternativeName>
</protein>
<dbReference type="InterPro" id="IPR020861">
    <property type="entry name" value="Triosephosphate_isomerase_AS"/>
</dbReference>
<dbReference type="CDD" id="cd00311">
    <property type="entry name" value="TIM"/>
    <property type="match status" value="1"/>
</dbReference>
<evidence type="ECO:0000313" key="9">
    <source>
        <dbReference type="EMBL" id="MBB4592282.1"/>
    </source>
</evidence>
<accession>A0ABR6JHJ5</accession>
<feature type="active site" description="Electrophile" evidence="7">
    <location>
        <position position="109"/>
    </location>
</feature>
<comment type="pathway">
    <text evidence="7 8">Carbohydrate biosynthesis; gluconeogenesis.</text>
</comment>
<dbReference type="Proteomes" id="UP000554726">
    <property type="component" value="Unassembled WGS sequence"/>
</dbReference>
<sequence length="266" mass="28094">MGYSVACLQLRNLRLMRRKIVAGNWKLHGSRTFATELVAKVAAHMPLEGVDVVILPPLPYLGDLIEDFEAHHLSFGAQDVSSNEKGAYTGEVSATMLVDVGAGYGLVGHSERRQYHQESSELVARKFAAAIHAGLIPVLCVGESLEQREAGQTEAILRAQLEPVLALVGSEGFARAVLAYEPIWAIGTGRTASPEQAQAVHAFLRGEVAKADARITDGLPILYGGSVKPDNAGELFAQPDVDGGLVGGASLVAEDFLAIARAAAAC</sequence>
<keyword evidence="3 7" id="KW-0312">Gluconeogenesis</keyword>
<dbReference type="GO" id="GO:0004807">
    <property type="term" value="F:triose-phosphate isomerase activity"/>
    <property type="evidence" value="ECO:0007669"/>
    <property type="project" value="UniProtKB-EC"/>
</dbReference>
<dbReference type="PANTHER" id="PTHR21139:SF42">
    <property type="entry name" value="TRIOSEPHOSPHATE ISOMERASE"/>
    <property type="match status" value="1"/>
</dbReference>
<feature type="binding site" evidence="7">
    <location>
        <begin position="24"/>
        <end position="26"/>
    </location>
    <ligand>
        <name>substrate</name>
    </ligand>
</feature>
<evidence type="ECO:0000256" key="6">
    <source>
        <dbReference type="ARBA" id="ARBA00023235"/>
    </source>
</evidence>
<dbReference type="HAMAP" id="MF_00147_B">
    <property type="entry name" value="TIM_B"/>
    <property type="match status" value="1"/>
</dbReference>
<feature type="binding site" evidence="7">
    <location>
        <position position="187"/>
    </location>
    <ligand>
        <name>substrate</name>
    </ligand>
</feature>